<reference evidence="1" key="1">
    <citation type="submission" date="2021-05" db="EMBL/GenBank/DDBJ databases">
        <authorList>
            <person name="Alioto T."/>
            <person name="Alioto T."/>
            <person name="Gomez Garrido J."/>
        </authorList>
    </citation>
    <scope>NUCLEOTIDE SEQUENCE</scope>
</reference>
<dbReference type="EMBL" id="HBUF01338732">
    <property type="protein sequence ID" value="CAG6698580.1"/>
    <property type="molecule type" value="Transcribed_RNA"/>
</dbReference>
<proteinExistence type="predicted"/>
<sequence>MLRYIENRYISIYFPAIYRYIFLTDISSIYRSAFRYISEFFFCFKIHYLKYLLFCSSFSRARLGGKKVDCGGKKVACGALIGSQDAILNVVSEKFTCSASLIQVSCRYLIQ</sequence>
<dbReference type="AlphaFoldDB" id="A0A8D8U5T7"/>
<dbReference type="EMBL" id="HBUF01338729">
    <property type="protein sequence ID" value="CAG6698566.1"/>
    <property type="molecule type" value="Transcribed_RNA"/>
</dbReference>
<organism evidence="1">
    <name type="scientific">Cacopsylla melanoneura</name>
    <dbReference type="NCBI Taxonomy" id="428564"/>
    <lineage>
        <taxon>Eukaryota</taxon>
        <taxon>Metazoa</taxon>
        <taxon>Ecdysozoa</taxon>
        <taxon>Arthropoda</taxon>
        <taxon>Hexapoda</taxon>
        <taxon>Insecta</taxon>
        <taxon>Pterygota</taxon>
        <taxon>Neoptera</taxon>
        <taxon>Paraneoptera</taxon>
        <taxon>Hemiptera</taxon>
        <taxon>Sternorrhyncha</taxon>
        <taxon>Psylloidea</taxon>
        <taxon>Psyllidae</taxon>
        <taxon>Psyllinae</taxon>
        <taxon>Cacopsylla</taxon>
    </lineage>
</organism>
<protein>
    <submittedName>
        <fullName evidence="1">Uncharacterized protein</fullName>
    </submittedName>
</protein>
<accession>A0A8D8U5T7</accession>
<evidence type="ECO:0000313" key="1">
    <source>
        <dbReference type="EMBL" id="CAG6698580.1"/>
    </source>
</evidence>
<name>A0A8D8U5T7_9HEMI</name>